<accession>A0A0E9LVC3</accession>
<dbReference type="PROSITE" id="PS50893">
    <property type="entry name" value="ABC_TRANSPORTER_2"/>
    <property type="match status" value="1"/>
</dbReference>
<dbReference type="SUPFAM" id="SSF52540">
    <property type="entry name" value="P-loop containing nucleoside triphosphate hydrolases"/>
    <property type="match status" value="1"/>
</dbReference>
<dbReference type="InterPro" id="IPR027417">
    <property type="entry name" value="P-loop_NTPase"/>
</dbReference>
<comment type="similarity">
    <text evidence="1">Belongs to the ABC transporter superfamily.</text>
</comment>
<keyword evidence="7" id="KW-1185">Reference proteome</keyword>
<dbReference type="GO" id="GO:0005524">
    <property type="term" value="F:ATP binding"/>
    <property type="evidence" value="ECO:0007669"/>
    <property type="project" value="UniProtKB-KW"/>
</dbReference>
<evidence type="ECO:0000313" key="6">
    <source>
        <dbReference type="EMBL" id="GAO29199.1"/>
    </source>
</evidence>
<comment type="caution">
    <text evidence="6">The sequence shown here is derived from an EMBL/GenBank/DDBJ whole genome shotgun (WGS) entry which is preliminary data.</text>
</comment>
<dbReference type="PANTHER" id="PTHR43335:SF4">
    <property type="entry name" value="ABC TRANSPORTER, ATP-BINDING PROTEIN"/>
    <property type="match status" value="1"/>
</dbReference>
<evidence type="ECO:0000256" key="4">
    <source>
        <dbReference type="ARBA" id="ARBA00022840"/>
    </source>
</evidence>
<evidence type="ECO:0000256" key="2">
    <source>
        <dbReference type="ARBA" id="ARBA00022448"/>
    </source>
</evidence>
<reference evidence="6 7" key="1">
    <citation type="journal article" date="2015" name="Microbes Environ.">
        <title>Distribution and evolution of nitrogen fixation genes in the phylum bacteroidetes.</title>
        <authorList>
            <person name="Inoue J."/>
            <person name="Oshima K."/>
            <person name="Suda W."/>
            <person name="Sakamoto M."/>
            <person name="Iino T."/>
            <person name="Noda S."/>
            <person name="Hongoh Y."/>
            <person name="Hattori M."/>
            <person name="Ohkuma M."/>
        </authorList>
    </citation>
    <scope>NUCLEOTIDE SEQUENCE [LARGE SCALE GENOMIC DNA]</scope>
    <source>
        <strain evidence="6">JCM 15548</strain>
    </source>
</reference>
<dbReference type="STRING" id="1236989.JCM15548_11365"/>
<keyword evidence="4" id="KW-0067">ATP-binding</keyword>
<keyword evidence="2" id="KW-0813">Transport</keyword>
<dbReference type="InterPro" id="IPR003593">
    <property type="entry name" value="AAA+_ATPase"/>
</dbReference>
<dbReference type="GO" id="GO:0016887">
    <property type="term" value="F:ATP hydrolysis activity"/>
    <property type="evidence" value="ECO:0007669"/>
    <property type="project" value="InterPro"/>
</dbReference>
<proteinExistence type="inferred from homology"/>
<dbReference type="PANTHER" id="PTHR43335">
    <property type="entry name" value="ABC TRANSPORTER, ATP-BINDING PROTEIN"/>
    <property type="match status" value="1"/>
</dbReference>
<evidence type="ECO:0000256" key="1">
    <source>
        <dbReference type="ARBA" id="ARBA00005417"/>
    </source>
</evidence>
<evidence type="ECO:0000259" key="5">
    <source>
        <dbReference type="PROSITE" id="PS50893"/>
    </source>
</evidence>
<evidence type="ECO:0000256" key="3">
    <source>
        <dbReference type="ARBA" id="ARBA00022741"/>
    </source>
</evidence>
<dbReference type="EMBL" id="BAZW01000007">
    <property type="protein sequence ID" value="GAO29199.1"/>
    <property type="molecule type" value="Genomic_DNA"/>
</dbReference>
<dbReference type="InterPro" id="IPR003439">
    <property type="entry name" value="ABC_transporter-like_ATP-bd"/>
</dbReference>
<protein>
    <submittedName>
        <fullName evidence="6">ABC-type multidrug transport system, ATPase component</fullName>
    </submittedName>
</protein>
<dbReference type="Pfam" id="PF00005">
    <property type="entry name" value="ABC_tran"/>
    <property type="match status" value="1"/>
</dbReference>
<dbReference type="SMART" id="SM00382">
    <property type="entry name" value="AAA"/>
    <property type="match status" value="1"/>
</dbReference>
<organism evidence="6 7">
    <name type="scientific">Geofilum rubicundum JCM 15548</name>
    <dbReference type="NCBI Taxonomy" id="1236989"/>
    <lineage>
        <taxon>Bacteria</taxon>
        <taxon>Pseudomonadati</taxon>
        <taxon>Bacteroidota</taxon>
        <taxon>Bacteroidia</taxon>
        <taxon>Marinilabiliales</taxon>
        <taxon>Marinilabiliaceae</taxon>
        <taxon>Geofilum</taxon>
    </lineage>
</organism>
<dbReference type="Proteomes" id="UP000032900">
    <property type="component" value="Unassembled WGS sequence"/>
</dbReference>
<dbReference type="AlphaFoldDB" id="A0A0E9LVC3"/>
<keyword evidence="3" id="KW-0547">Nucleotide-binding</keyword>
<dbReference type="Gene3D" id="3.40.50.300">
    <property type="entry name" value="P-loop containing nucleotide triphosphate hydrolases"/>
    <property type="match status" value="1"/>
</dbReference>
<gene>
    <name evidence="6" type="ORF">JCM15548_11365</name>
</gene>
<dbReference type="OrthoDB" id="9801987at2"/>
<evidence type="ECO:0000313" key="7">
    <source>
        <dbReference type="Proteomes" id="UP000032900"/>
    </source>
</evidence>
<dbReference type="CDD" id="cd03230">
    <property type="entry name" value="ABC_DR_subfamily_A"/>
    <property type="match status" value="1"/>
</dbReference>
<sequence>MSITVSNVSKFYGRQKALDQVSFQVNSGEVVGFLGPNGAGKSTMMKILTGFLPPSEGQVQVYGYQVSENALDFRRKVGYLPENNPLYPDMYITEYLMFVADIYQLDHARQRVEEVIEMTGLGPERHKKTAALSKGYRQRVGLAQALLPDPEVLILDEPTSGLDPNQISGVRDLIHQLGQSKTILLSTHIMQEVKALCERVIIINKGRIVADEKPEKLELTGSGAHVLIEVEFDRQPAPEQLLSIHGISEVESLDNRWLIRAAVDKDVRADIFKFAVEHQLVLLEMVQKQPTLEHIFRQLTTG</sequence>
<dbReference type="RefSeq" id="WP_062123207.1">
    <property type="nucleotide sequence ID" value="NZ_BAZW01000007.1"/>
</dbReference>
<name>A0A0E9LVC3_9BACT</name>
<feature type="domain" description="ABC transporter" evidence="5">
    <location>
        <begin position="3"/>
        <end position="230"/>
    </location>
</feature>